<keyword evidence="9" id="KW-1185">Reference proteome</keyword>
<dbReference type="Proteomes" id="UP000253759">
    <property type="component" value="Unassembled WGS sequence"/>
</dbReference>
<name>A0A369W2C7_9HYPH</name>
<dbReference type="GO" id="GO:0070043">
    <property type="term" value="F:rRNA (guanine-N7-)-methyltransferase activity"/>
    <property type="evidence" value="ECO:0007669"/>
    <property type="project" value="UniProtKB-UniRule"/>
</dbReference>
<feature type="binding site" evidence="6">
    <location>
        <position position="132"/>
    </location>
    <ligand>
        <name>S-adenosyl-L-methionine</name>
        <dbReference type="ChEBI" id="CHEBI:59789"/>
    </ligand>
</feature>
<sequence>MARLCPAAGALQRDEAEIDRGAAADRGAGAAHRGGDARRPHPDPRGDSPWPAGAQGIVIEHLRAYTPFIADLHATYARITAFNTQLLRWQKVQNLVSRETPGDLWTRHILDSLQLLPLIGPNDAPLRVLDIGSGGGFPALPLAIALKSRPVSFQLIESNARKCAFLRAMAREFDLPVTVHTTRIEAVDPQTIGAVDLFTSRALAPLPLLFSYLCRFWGADSRALLHKGRENGEELKTADSAWLYDVLRLPSTTDPDGVILDIRNLRRRA</sequence>
<feature type="binding site" evidence="6">
    <location>
        <position position="137"/>
    </location>
    <ligand>
        <name>S-adenosyl-L-methionine</name>
        <dbReference type="ChEBI" id="CHEBI:59789"/>
    </ligand>
</feature>
<reference evidence="9" key="1">
    <citation type="submission" date="2018-07" db="EMBL/GenBank/DDBJ databases">
        <authorList>
            <person name="Liu B.-T."/>
            <person name="Du Z."/>
        </authorList>
    </citation>
    <scope>NUCLEOTIDE SEQUENCE [LARGE SCALE GENOMIC DNA]</scope>
    <source>
        <strain evidence="9">XYN52</strain>
    </source>
</reference>
<feature type="region of interest" description="Disordered" evidence="7">
    <location>
        <begin position="24"/>
        <end position="52"/>
    </location>
</feature>
<dbReference type="EMBL" id="QQNH01000015">
    <property type="protein sequence ID" value="RDE08523.1"/>
    <property type="molecule type" value="Genomic_DNA"/>
</dbReference>
<keyword evidence="2 6" id="KW-0698">rRNA processing</keyword>
<dbReference type="HAMAP" id="MF_00074">
    <property type="entry name" value="16SrRNA_methyltr_G"/>
    <property type="match status" value="1"/>
</dbReference>
<evidence type="ECO:0000256" key="1">
    <source>
        <dbReference type="ARBA" id="ARBA00022490"/>
    </source>
</evidence>
<evidence type="ECO:0000256" key="3">
    <source>
        <dbReference type="ARBA" id="ARBA00022603"/>
    </source>
</evidence>
<dbReference type="Pfam" id="PF02527">
    <property type="entry name" value="GidB"/>
    <property type="match status" value="1"/>
</dbReference>
<gene>
    <name evidence="6 8" type="primary">rsmG</name>
    <name evidence="8" type="ORF">DVH29_10945</name>
</gene>
<dbReference type="EC" id="2.1.1.170" evidence="6"/>
<dbReference type="AlphaFoldDB" id="A0A369W2C7"/>
<feature type="binding site" evidence="6">
    <location>
        <position position="201"/>
    </location>
    <ligand>
        <name>S-adenosyl-L-methionine</name>
        <dbReference type="ChEBI" id="CHEBI:59789"/>
    </ligand>
</feature>
<dbReference type="PANTHER" id="PTHR31760">
    <property type="entry name" value="S-ADENOSYL-L-METHIONINE-DEPENDENT METHYLTRANSFERASES SUPERFAMILY PROTEIN"/>
    <property type="match status" value="1"/>
</dbReference>
<organism evidence="8 9">
    <name type="scientific">Pelagibacterium lacus</name>
    <dbReference type="NCBI Taxonomy" id="2282655"/>
    <lineage>
        <taxon>Bacteria</taxon>
        <taxon>Pseudomonadati</taxon>
        <taxon>Pseudomonadota</taxon>
        <taxon>Alphaproteobacteria</taxon>
        <taxon>Hyphomicrobiales</taxon>
        <taxon>Devosiaceae</taxon>
        <taxon>Pelagibacterium</taxon>
    </lineage>
</organism>
<dbReference type="InterPro" id="IPR029063">
    <property type="entry name" value="SAM-dependent_MTases_sf"/>
</dbReference>
<comment type="caution">
    <text evidence="6">Lacks conserved residue(s) required for the propagation of feature annotation.</text>
</comment>
<feature type="compositionally biased region" description="Basic and acidic residues" evidence="7">
    <location>
        <begin position="33"/>
        <end position="46"/>
    </location>
</feature>
<dbReference type="SUPFAM" id="SSF53335">
    <property type="entry name" value="S-adenosyl-L-methionine-dependent methyltransferases"/>
    <property type="match status" value="1"/>
</dbReference>
<keyword evidence="4 6" id="KW-0808">Transferase</keyword>
<protein>
    <recommendedName>
        <fullName evidence="6">Ribosomal RNA small subunit methyltransferase G</fullName>
        <ecNumber evidence="6">2.1.1.170</ecNumber>
    </recommendedName>
    <alternativeName>
        <fullName evidence="6">16S rRNA 7-methylguanosine methyltransferase</fullName>
        <shortName evidence="6">16S rRNA m7G methyltransferase</shortName>
    </alternativeName>
</protein>
<keyword evidence="1 6" id="KW-0963">Cytoplasm</keyword>
<comment type="function">
    <text evidence="6">Specifically methylates the N7 position of guanine in position 527 of 16S rRNA.</text>
</comment>
<evidence type="ECO:0000256" key="6">
    <source>
        <dbReference type="HAMAP-Rule" id="MF_00074"/>
    </source>
</evidence>
<accession>A0A369W2C7</accession>
<keyword evidence="5 6" id="KW-0949">S-adenosyl-L-methionine</keyword>
<keyword evidence="3 6" id="KW-0489">Methyltransferase</keyword>
<evidence type="ECO:0000256" key="4">
    <source>
        <dbReference type="ARBA" id="ARBA00022679"/>
    </source>
</evidence>
<comment type="similarity">
    <text evidence="6">Belongs to the methyltransferase superfamily. RNA methyltransferase RsmG family.</text>
</comment>
<proteinExistence type="inferred from homology"/>
<dbReference type="GO" id="GO:0005829">
    <property type="term" value="C:cytosol"/>
    <property type="evidence" value="ECO:0007669"/>
    <property type="project" value="TreeGrafter"/>
</dbReference>
<evidence type="ECO:0000313" key="9">
    <source>
        <dbReference type="Proteomes" id="UP000253759"/>
    </source>
</evidence>
<evidence type="ECO:0000256" key="5">
    <source>
        <dbReference type="ARBA" id="ARBA00022691"/>
    </source>
</evidence>
<dbReference type="PANTHER" id="PTHR31760:SF0">
    <property type="entry name" value="S-ADENOSYL-L-METHIONINE-DEPENDENT METHYLTRANSFERASES SUPERFAMILY PROTEIN"/>
    <property type="match status" value="1"/>
</dbReference>
<evidence type="ECO:0000256" key="2">
    <source>
        <dbReference type="ARBA" id="ARBA00022552"/>
    </source>
</evidence>
<comment type="subcellular location">
    <subcellularLocation>
        <location evidence="6">Cytoplasm</location>
    </subcellularLocation>
</comment>
<evidence type="ECO:0000313" key="8">
    <source>
        <dbReference type="EMBL" id="RDE08523.1"/>
    </source>
</evidence>
<dbReference type="Gene3D" id="3.40.50.150">
    <property type="entry name" value="Vaccinia Virus protein VP39"/>
    <property type="match status" value="1"/>
</dbReference>
<comment type="caution">
    <text evidence="8">The sequence shown here is derived from an EMBL/GenBank/DDBJ whole genome shotgun (WGS) entry which is preliminary data.</text>
</comment>
<dbReference type="NCBIfam" id="TIGR00138">
    <property type="entry name" value="rsmG_gidB"/>
    <property type="match status" value="1"/>
</dbReference>
<feature type="binding site" evidence="6">
    <location>
        <begin position="184"/>
        <end position="185"/>
    </location>
    <ligand>
        <name>S-adenosyl-L-methionine</name>
        <dbReference type="ChEBI" id="CHEBI:59789"/>
    </ligand>
</feature>
<evidence type="ECO:0000256" key="7">
    <source>
        <dbReference type="SAM" id="MobiDB-lite"/>
    </source>
</evidence>
<comment type="catalytic activity">
    <reaction evidence="6">
        <text>guanosine(527) in 16S rRNA + S-adenosyl-L-methionine = N(7)-methylguanosine(527) in 16S rRNA + S-adenosyl-L-homocysteine</text>
        <dbReference type="Rhea" id="RHEA:42732"/>
        <dbReference type="Rhea" id="RHEA-COMP:10209"/>
        <dbReference type="Rhea" id="RHEA-COMP:10210"/>
        <dbReference type="ChEBI" id="CHEBI:57856"/>
        <dbReference type="ChEBI" id="CHEBI:59789"/>
        <dbReference type="ChEBI" id="CHEBI:74269"/>
        <dbReference type="ChEBI" id="CHEBI:74480"/>
        <dbReference type="EC" id="2.1.1.170"/>
    </reaction>
</comment>
<dbReference type="InterPro" id="IPR003682">
    <property type="entry name" value="rRNA_ssu_MeTfrase_G"/>
</dbReference>